<sequence>MPFNDVSKTPPPLPSPELTEISSGLSMLRPLSRRGTGPGMIILTLDHDDPLAIRKGVPSQLVKWAEEGYTVVEIQARALRDGNGHVIRSAVEALEGCEKCEPKDKIGLVGNAPTKSTHENDPDFVKQYYYPKPASYLFATPFQDAFHYNTEAISHTRNLTFFKPAMGGPFFDLETIWEEHTYYEFADRSLEHTMSTMVQEPYVNHVPTMTGGIGREDLSHFYQHNFIFSNSADAELELISRTIGIDRVVDEFIFNFTHDQVVDWILPGLPPTNKRVEVPCTAVVNIRGDRLYHEHISWDQGTVLRQVGLLPEFLPFPYDLHKATTAFPGGSSEYHVPVGGVETAEKMRDRSAIPSNEMLELRASGNFGAPITTALTNAGFQVTIISRTESSATFPDGIKVIKINYTAEELVIALAGQDAAICVVGPAGTDKGVAMVDAAEAAGVKRFIVNDFGWGPDARGLPEFDNVHAKRRAQWDRAKAKAEANPGFTWTGITIGNPIDWALAMFPLMGFDIANRSATIYDKGEEEFTGTTLEGIAQTVVGVLSHPDETADRFVKVLSTKTCQNELLQAFQCVTGEDWDVRRDTTKALKQTGRGKYQSGERGWALDLVVAQMFDEGEARGVVASSREDSDSALLGVAAETAEQIVAKALDRVT</sequence>
<dbReference type="OrthoDB" id="5440at2759"/>
<reference evidence="6 7" key="1">
    <citation type="submission" date="2015-09" db="EMBL/GenBank/DDBJ databases">
        <title>Host preference determinants of Valsa canker pathogens revealed by comparative genomics.</title>
        <authorList>
            <person name="Yin Z."/>
            <person name="Huang L."/>
        </authorList>
    </citation>
    <scope>NUCLEOTIDE SEQUENCE [LARGE SCALE GENOMIC DNA]</scope>
    <source>
        <strain evidence="6 7">SXYLt</strain>
    </source>
</reference>
<evidence type="ECO:0000256" key="3">
    <source>
        <dbReference type="ARBA" id="ARBA00023002"/>
    </source>
</evidence>
<dbReference type="EMBL" id="LKEB01000037">
    <property type="protein sequence ID" value="ROW07628.1"/>
    <property type="molecule type" value="Genomic_DNA"/>
</dbReference>
<organism evidence="6 7">
    <name type="scientific">Cytospora leucostoma</name>
    <dbReference type="NCBI Taxonomy" id="1230097"/>
    <lineage>
        <taxon>Eukaryota</taxon>
        <taxon>Fungi</taxon>
        <taxon>Dikarya</taxon>
        <taxon>Ascomycota</taxon>
        <taxon>Pezizomycotina</taxon>
        <taxon>Sordariomycetes</taxon>
        <taxon>Sordariomycetidae</taxon>
        <taxon>Diaporthales</taxon>
        <taxon>Cytosporaceae</taxon>
        <taxon>Cytospora</taxon>
    </lineage>
</organism>
<keyword evidence="3" id="KW-0560">Oxidoreductase</keyword>
<evidence type="ECO:0000259" key="5">
    <source>
        <dbReference type="Pfam" id="PF13460"/>
    </source>
</evidence>
<dbReference type="SUPFAM" id="SSF51735">
    <property type="entry name" value="NAD(P)-binding Rossmann-fold domains"/>
    <property type="match status" value="1"/>
</dbReference>
<dbReference type="InterPro" id="IPR032710">
    <property type="entry name" value="NTF2-like_dom_sf"/>
</dbReference>
<keyword evidence="7" id="KW-1185">Reference proteome</keyword>
<dbReference type="InParanoid" id="A0A423WVX2"/>
<dbReference type="AlphaFoldDB" id="A0A423WVX2"/>
<comment type="caution">
    <text evidence="6">The sequence shown here is derived from an EMBL/GenBank/DDBJ whole genome shotgun (WGS) entry which is preliminary data.</text>
</comment>
<evidence type="ECO:0000256" key="2">
    <source>
        <dbReference type="ARBA" id="ARBA00022857"/>
    </source>
</evidence>
<dbReference type="Gene3D" id="3.40.50.720">
    <property type="entry name" value="NAD(P)-binding Rossmann-like Domain"/>
    <property type="match status" value="1"/>
</dbReference>
<feature type="domain" description="NAD(P)-binding" evidence="5">
    <location>
        <begin position="363"/>
        <end position="500"/>
    </location>
</feature>
<comment type="similarity">
    <text evidence="1">Belongs to the NmrA-type oxidoreductase family. Isoflavone reductase subfamily.</text>
</comment>
<dbReference type="InterPro" id="IPR051609">
    <property type="entry name" value="NmrA/Isoflavone_reductase-like"/>
</dbReference>
<dbReference type="Pfam" id="PF13460">
    <property type="entry name" value="NAD_binding_10"/>
    <property type="match status" value="1"/>
</dbReference>
<dbReference type="CDD" id="cd05259">
    <property type="entry name" value="PCBER_SDR_a"/>
    <property type="match status" value="1"/>
</dbReference>
<dbReference type="InterPro" id="IPR045312">
    <property type="entry name" value="PCBER-like"/>
</dbReference>
<evidence type="ECO:0000256" key="4">
    <source>
        <dbReference type="SAM" id="MobiDB-lite"/>
    </source>
</evidence>
<dbReference type="Proteomes" id="UP000285146">
    <property type="component" value="Unassembled WGS sequence"/>
</dbReference>
<dbReference type="SUPFAM" id="SSF54427">
    <property type="entry name" value="NTF2-like"/>
    <property type="match status" value="1"/>
</dbReference>
<dbReference type="InterPro" id="IPR036291">
    <property type="entry name" value="NAD(P)-bd_dom_sf"/>
</dbReference>
<protein>
    <recommendedName>
        <fullName evidence="5">NAD(P)-binding domain-containing protein</fullName>
    </recommendedName>
</protein>
<evidence type="ECO:0000313" key="7">
    <source>
        <dbReference type="Proteomes" id="UP000285146"/>
    </source>
</evidence>
<keyword evidence="2" id="KW-0521">NADP</keyword>
<dbReference type="InterPro" id="IPR016040">
    <property type="entry name" value="NAD(P)-bd_dom"/>
</dbReference>
<proteinExistence type="inferred from homology"/>
<gene>
    <name evidence="6" type="ORF">VPNG_06856</name>
</gene>
<feature type="region of interest" description="Disordered" evidence="4">
    <location>
        <begin position="1"/>
        <end position="20"/>
    </location>
</feature>
<evidence type="ECO:0000256" key="1">
    <source>
        <dbReference type="ARBA" id="ARBA00005725"/>
    </source>
</evidence>
<dbReference type="PANTHER" id="PTHR47706:SF9">
    <property type="entry name" value="NMRA-LIKE DOMAIN-CONTAINING PROTEIN-RELATED"/>
    <property type="match status" value="1"/>
</dbReference>
<name>A0A423WVX2_9PEZI</name>
<dbReference type="STRING" id="1230097.A0A423WVX2"/>
<dbReference type="Gene3D" id="3.10.450.50">
    <property type="match status" value="1"/>
</dbReference>
<dbReference type="GO" id="GO:0016491">
    <property type="term" value="F:oxidoreductase activity"/>
    <property type="evidence" value="ECO:0007669"/>
    <property type="project" value="UniProtKB-KW"/>
</dbReference>
<accession>A0A423WVX2</accession>
<evidence type="ECO:0000313" key="6">
    <source>
        <dbReference type="EMBL" id="ROW07628.1"/>
    </source>
</evidence>
<dbReference type="PANTHER" id="PTHR47706">
    <property type="entry name" value="NMRA-LIKE FAMILY PROTEIN"/>
    <property type="match status" value="1"/>
</dbReference>